<evidence type="ECO:0000313" key="2">
    <source>
        <dbReference type="Proteomes" id="UP000747110"/>
    </source>
</evidence>
<gene>
    <name evidence="1" type="ORF">Vretifemale_17375</name>
</gene>
<evidence type="ECO:0000313" key="1">
    <source>
        <dbReference type="EMBL" id="GIL89551.1"/>
    </source>
</evidence>
<organism evidence="1 2">
    <name type="scientific">Volvox reticuliferus</name>
    <dbReference type="NCBI Taxonomy" id="1737510"/>
    <lineage>
        <taxon>Eukaryota</taxon>
        <taxon>Viridiplantae</taxon>
        <taxon>Chlorophyta</taxon>
        <taxon>core chlorophytes</taxon>
        <taxon>Chlorophyceae</taxon>
        <taxon>CS clade</taxon>
        <taxon>Chlamydomonadales</taxon>
        <taxon>Volvocaceae</taxon>
        <taxon>Volvox</taxon>
    </lineage>
</organism>
<name>A0A8J4CYX5_9CHLO</name>
<reference evidence="1" key="1">
    <citation type="journal article" date="2021" name="Proc. Natl. Acad. Sci. U.S.A.">
        <title>Three genomes in the algal genus Volvox reveal the fate of a haploid sex-determining region after a transition to homothallism.</title>
        <authorList>
            <person name="Yamamoto K."/>
            <person name="Hamaji T."/>
            <person name="Kawai-Toyooka H."/>
            <person name="Matsuzaki R."/>
            <person name="Takahashi F."/>
            <person name="Nishimura Y."/>
            <person name="Kawachi M."/>
            <person name="Noguchi H."/>
            <person name="Minakuchi Y."/>
            <person name="Umen J.G."/>
            <person name="Toyoda A."/>
            <person name="Nozaki H."/>
        </authorList>
    </citation>
    <scope>NUCLEOTIDE SEQUENCE</scope>
    <source>
        <strain evidence="1">NIES-3786</strain>
    </source>
</reference>
<proteinExistence type="predicted"/>
<dbReference type="EMBL" id="BNCP01000051">
    <property type="protein sequence ID" value="GIL89551.1"/>
    <property type="molecule type" value="Genomic_DNA"/>
</dbReference>
<feature type="non-terminal residue" evidence="1">
    <location>
        <position position="1"/>
    </location>
</feature>
<dbReference type="Proteomes" id="UP000747110">
    <property type="component" value="Unassembled WGS sequence"/>
</dbReference>
<comment type="caution">
    <text evidence="1">The sequence shown here is derived from an EMBL/GenBank/DDBJ whole genome shotgun (WGS) entry which is preliminary data.</text>
</comment>
<feature type="non-terminal residue" evidence="1">
    <location>
        <position position="173"/>
    </location>
</feature>
<protein>
    <submittedName>
        <fullName evidence="1">Uncharacterized protein</fullName>
    </submittedName>
</protein>
<accession>A0A8J4CYX5</accession>
<sequence>GDGGTEGPAEAAGAALRLLRVGPSPAAVAVLWDFVLGALTTTAIGPPEQQAAGVTAAAAAAAVPERKAADEDAKGEAAAALLLQDLLCTNWAGLLKGMLGRSLPFRLLELCGRTDKQSAATATATAVATTTTAATKADSLRSLSAPTPVAPTTSAVEGLLRMYLDCTALGETP</sequence>
<keyword evidence="2" id="KW-1185">Reference proteome</keyword>
<dbReference type="AlphaFoldDB" id="A0A8J4CYX5"/>